<reference evidence="1" key="2">
    <citation type="journal article" date="2023" name="IMA Fungus">
        <title>Comparative genomic study of the Penicillium genus elucidates a diverse pangenome and 15 lateral gene transfer events.</title>
        <authorList>
            <person name="Petersen C."/>
            <person name="Sorensen T."/>
            <person name="Nielsen M.R."/>
            <person name="Sondergaard T.E."/>
            <person name="Sorensen J.L."/>
            <person name="Fitzpatrick D.A."/>
            <person name="Frisvad J.C."/>
            <person name="Nielsen K.L."/>
        </authorList>
    </citation>
    <scope>NUCLEOTIDE SEQUENCE</scope>
    <source>
        <strain evidence="1">IBT 30761</strain>
    </source>
</reference>
<dbReference type="GeneID" id="81362642"/>
<proteinExistence type="predicted"/>
<dbReference type="RefSeq" id="XP_056468651.1">
    <property type="nucleotide sequence ID" value="XM_056623663.1"/>
</dbReference>
<organism evidence="1 2">
    <name type="scientific">Penicillium argentinense</name>
    <dbReference type="NCBI Taxonomy" id="1131581"/>
    <lineage>
        <taxon>Eukaryota</taxon>
        <taxon>Fungi</taxon>
        <taxon>Dikarya</taxon>
        <taxon>Ascomycota</taxon>
        <taxon>Pezizomycotina</taxon>
        <taxon>Eurotiomycetes</taxon>
        <taxon>Eurotiomycetidae</taxon>
        <taxon>Eurotiales</taxon>
        <taxon>Aspergillaceae</taxon>
        <taxon>Penicillium</taxon>
    </lineage>
</organism>
<protein>
    <submittedName>
        <fullName evidence="1">Uncharacterized protein</fullName>
    </submittedName>
</protein>
<dbReference type="EMBL" id="JAPQKI010000011">
    <property type="protein sequence ID" value="KAJ5082129.1"/>
    <property type="molecule type" value="Genomic_DNA"/>
</dbReference>
<comment type="caution">
    <text evidence="1">The sequence shown here is derived from an EMBL/GenBank/DDBJ whole genome shotgun (WGS) entry which is preliminary data.</text>
</comment>
<evidence type="ECO:0000313" key="2">
    <source>
        <dbReference type="Proteomes" id="UP001149074"/>
    </source>
</evidence>
<dbReference type="Proteomes" id="UP001149074">
    <property type="component" value="Unassembled WGS sequence"/>
</dbReference>
<sequence>MAVPDRNIISGKLQQGFGAIQMGPISGIMGSGARKLQGFCCPISAALLLMKNDYQSVLVITDENEDEGRNDHNEG</sequence>
<evidence type="ECO:0000313" key="1">
    <source>
        <dbReference type="EMBL" id="KAJ5082129.1"/>
    </source>
</evidence>
<name>A0A9W9EHX9_9EURO</name>
<gene>
    <name evidence="1" type="ORF">N7532_011172</name>
</gene>
<accession>A0A9W9EHX9</accession>
<reference evidence="1" key="1">
    <citation type="submission" date="2022-11" db="EMBL/GenBank/DDBJ databases">
        <authorList>
            <person name="Petersen C."/>
        </authorList>
    </citation>
    <scope>NUCLEOTIDE SEQUENCE</scope>
    <source>
        <strain evidence="1">IBT 30761</strain>
    </source>
</reference>
<keyword evidence="2" id="KW-1185">Reference proteome</keyword>
<dbReference type="AlphaFoldDB" id="A0A9W9EHX9"/>